<proteinExistence type="predicted"/>
<dbReference type="InterPro" id="IPR011033">
    <property type="entry name" value="PRC_barrel-like_sf"/>
</dbReference>
<accession>A0A0C2BJG5</accession>
<comment type="caution">
    <text evidence="2">The sequence shown here is derived from an EMBL/GenBank/DDBJ whole genome shotgun (WGS) entry which is preliminary data.</text>
</comment>
<organism evidence="2 3">
    <name type="scientific">Noviherbaspirillum autotrophicum</name>
    <dbReference type="NCBI Taxonomy" id="709839"/>
    <lineage>
        <taxon>Bacteria</taxon>
        <taxon>Pseudomonadati</taxon>
        <taxon>Pseudomonadota</taxon>
        <taxon>Betaproteobacteria</taxon>
        <taxon>Burkholderiales</taxon>
        <taxon>Oxalobacteraceae</taxon>
        <taxon>Noviherbaspirillum</taxon>
    </lineage>
</organism>
<keyword evidence="3" id="KW-1185">Reference proteome</keyword>
<gene>
    <name evidence="2" type="ORF">TSA66_11835</name>
</gene>
<protein>
    <recommendedName>
        <fullName evidence="1">PRC-barrel domain-containing protein</fullName>
    </recommendedName>
</protein>
<dbReference type="Gene3D" id="2.30.30.240">
    <property type="entry name" value="PRC-barrel domain"/>
    <property type="match status" value="1"/>
</dbReference>
<reference evidence="2 3" key="1">
    <citation type="submission" date="2014-12" db="EMBL/GenBank/DDBJ databases">
        <title>Denitrispirillum autotrophicum gen. nov., sp. nov., Denitrifying, Facultatively Autotrophic Bacteria Isolated from Rice Paddy Soil.</title>
        <authorList>
            <person name="Ishii S."/>
            <person name="Ashida N."/>
            <person name="Ohno H."/>
            <person name="Otsuka S."/>
            <person name="Yokota A."/>
            <person name="Senoo K."/>
        </authorList>
    </citation>
    <scope>NUCLEOTIDE SEQUENCE [LARGE SCALE GENOMIC DNA]</scope>
    <source>
        <strain evidence="2 3">TSA66</strain>
    </source>
</reference>
<dbReference type="Pfam" id="PF05239">
    <property type="entry name" value="PRC"/>
    <property type="match status" value="1"/>
</dbReference>
<sequence>MSECDSSTGQLLYGCPVVTSEGSRIGQVDHLMVDAETHQLRYVMLARSRRNGAVVAIPWHALYFDAAQGRLVFYTWV</sequence>
<dbReference type="SUPFAM" id="SSF50346">
    <property type="entry name" value="PRC-barrel domain"/>
    <property type="match status" value="1"/>
</dbReference>
<dbReference type="STRING" id="709839.TSA66_11835"/>
<dbReference type="Proteomes" id="UP000031572">
    <property type="component" value="Unassembled WGS sequence"/>
</dbReference>
<evidence type="ECO:0000313" key="3">
    <source>
        <dbReference type="Proteomes" id="UP000031572"/>
    </source>
</evidence>
<dbReference type="AlphaFoldDB" id="A0A0C2BJG5"/>
<evidence type="ECO:0000313" key="2">
    <source>
        <dbReference type="EMBL" id="KIF81355.1"/>
    </source>
</evidence>
<name>A0A0C2BJG5_9BURK</name>
<evidence type="ECO:0000259" key="1">
    <source>
        <dbReference type="Pfam" id="PF05239"/>
    </source>
</evidence>
<feature type="domain" description="PRC-barrel" evidence="1">
    <location>
        <begin position="12"/>
        <end position="71"/>
    </location>
</feature>
<dbReference type="EMBL" id="JWJG01000028">
    <property type="protein sequence ID" value="KIF81355.1"/>
    <property type="molecule type" value="Genomic_DNA"/>
</dbReference>
<dbReference type="InterPro" id="IPR027275">
    <property type="entry name" value="PRC-brl_dom"/>
</dbReference>